<feature type="domain" description="ABC-2 type transporter transmembrane" evidence="6">
    <location>
        <begin position="21"/>
        <end position="227"/>
    </location>
</feature>
<keyword evidence="8" id="KW-1185">Reference proteome</keyword>
<gene>
    <name evidence="7" type="ORF">LPAF129_11710</name>
</gene>
<organism evidence="7 8">
    <name type="scientific">Ligilactobacillus pabuli</name>
    <dbReference type="NCBI Taxonomy" id="2886039"/>
    <lineage>
        <taxon>Bacteria</taxon>
        <taxon>Bacillati</taxon>
        <taxon>Bacillota</taxon>
        <taxon>Bacilli</taxon>
        <taxon>Lactobacillales</taxon>
        <taxon>Lactobacillaceae</taxon>
        <taxon>Ligilactobacillus</taxon>
    </lineage>
</organism>
<evidence type="ECO:0000313" key="7">
    <source>
        <dbReference type="EMBL" id="GKS81485.1"/>
    </source>
</evidence>
<feature type="transmembrane region" description="Helical" evidence="5">
    <location>
        <begin position="214"/>
        <end position="235"/>
    </location>
</feature>
<evidence type="ECO:0000256" key="1">
    <source>
        <dbReference type="ARBA" id="ARBA00004141"/>
    </source>
</evidence>
<accession>A0ABQ5JHM6</accession>
<dbReference type="PANTHER" id="PTHR43229:SF2">
    <property type="entry name" value="NODULATION PROTEIN J"/>
    <property type="match status" value="1"/>
</dbReference>
<dbReference type="InterPro" id="IPR051784">
    <property type="entry name" value="Nod_factor_ABC_transporter"/>
</dbReference>
<keyword evidence="2 5" id="KW-0812">Transmembrane</keyword>
<dbReference type="Proteomes" id="UP001055149">
    <property type="component" value="Unassembled WGS sequence"/>
</dbReference>
<dbReference type="InterPro" id="IPR013525">
    <property type="entry name" value="ABC2_TM"/>
</dbReference>
<evidence type="ECO:0000256" key="2">
    <source>
        <dbReference type="ARBA" id="ARBA00022692"/>
    </source>
</evidence>
<evidence type="ECO:0000259" key="6">
    <source>
        <dbReference type="Pfam" id="PF12698"/>
    </source>
</evidence>
<name>A0ABQ5JHM6_9LACO</name>
<proteinExistence type="predicted"/>
<evidence type="ECO:0000256" key="5">
    <source>
        <dbReference type="SAM" id="Phobius"/>
    </source>
</evidence>
<dbReference type="EMBL" id="BQXH01000009">
    <property type="protein sequence ID" value="GKS81485.1"/>
    <property type="molecule type" value="Genomic_DNA"/>
</dbReference>
<dbReference type="PANTHER" id="PTHR43229">
    <property type="entry name" value="NODULATION PROTEIN J"/>
    <property type="match status" value="1"/>
</dbReference>
<evidence type="ECO:0000313" key="8">
    <source>
        <dbReference type="Proteomes" id="UP001055149"/>
    </source>
</evidence>
<feature type="transmembrane region" description="Helical" evidence="5">
    <location>
        <begin position="129"/>
        <end position="150"/>
    </location>
</feature>
<sequence length="244" mass="26599">MGDNFPGHTQFLDCWLISGTLAITGITTTLSVLSQKTEDYETKTSQDFTLTGISSFKLNGGYLLSAAFVGFVMQMIVFAVMYLYFHLVDDLQLTDFNFGALVGIMLLGAGVNAVVNAVLILFVRNRSTLSAISTIVGTVSGFLVGAYIPIGVLPEAAQWVVKFTPGAYVAALFRQLFLKNDLEKLFPANVRQELAEQLGIQLKWGRLLDYGQTLLVTIGLFGLFLVILVTIEAGLNAQRQRAKA</sequence>
<evidence type="ECO:0000256" key="3">
    <source>
        <dbReference type="ARBA" id="ARBA00022989"/>
    </source>
</evidence>
<evidence type="ECO:0000256" key="4">
    <source>
        <dbReference type="ARBA" id="ARBA00023136"/>
    </source>
</evidence>
<keyword evidence="3 5" id="KW-1133">Transmembrane helix</keyword>
<feature type="transmembrane region" description="Helical" evidence="5">
    <location>
        <begin position="97"/>
        <end position="122"/>
    </location>
</feature>
<keyword evidence="4 5" id="KW-0472">Membrane</keyword>
<feature type="transmembrane region" description="Helical" evidence="5">
    <location>
        <begin position="15"/>
        <end position="33"/>
    </location>
</feature>
<dbReference type="Pfam" id="PF12698">
    <property type="entry name" value="ABC2_membrane_3"/>
    <property type="match status" value="1"/>
</dbReference>
<comment type="caution">
    <text evidence="7">The sequence shown here is derived from an EMBL/GenBank/DDBJ whole genome shotgun (WGS) entry which is preliminary data.</text>
</comment>
<feature type="transmembrane region" description="Helical" evidence="5">
    <location>
        <begin position="62"/>
        <end position="85"/>
    </location>
</feature>
<comment type="subcellular location">
    <subcellularLocation>
        <location evidence="1">Membrane</location>
        <topology evidence="1">Multi-pass membrane protein</topology>
    </subcellularLocation>
</comment>
<protein>
    <recommendedName>
        <fullName evidence="6">ABC-2 type transporter transmembrane domain-containing protein</fullName>
    </recommendedName>
</protein>
<reference evidence="7" key="1">
    <citation type="journal article" date="2022" name="Int. J. Syst. Evol. Microbiol.">
        <title>A novel species of lactic acid bacteria, Ligilactobacillus pabuli sp. nov., isolated from alfalfa silage.</title>
        <authorList>
            <person name="Tohno M."/>
            <person name="Tanizawa Y."/>
            <person name="Sawada H."/>
            <person name="Sakamoto M."/>
            <person name="Ohkuma M."/>
            <person name="Kobayashi H."/>
        </authorList>
    </citation>
    <scope>NUCLEOTIDE SEQUENCE</scope>
    <source>
        <strain evidence="7">AF129</strain>
    </source>
</reference>